<comment type="caution">
    <text evidence="2">The sequence shown here is derived from an EMBL/GenBank/DDBJ whole genome shotgun (WGS) entry which is preliminary data.</text>
</comment>
<dbReference type="SUPFAM" id="SSF55729">
    <property type="entry name" value="Acyl-CoA N-acyltransferases (Nat)"/>
    <property type="match status" value="1"/>
</dbReference>
<evidence type="ECO:0000313" key="3">
    <source>
        <dbReference type="Proteomes" id="UP000239724"/>
    </source>
</evidence>
<dbReference type="EMBL" id="NHRY01000264">
    <property type="protein sequence ID" value="PPQ26892.1"/>
    <property type="molecule type" value="Genomic_DNA"/>
</dbReference>
<dbReference type="InterPro" id="IPR054597">
    <property type="entry name" value="FeeM_cat"/>
</dbReference>
<evidence type="ECO:0000313" key="2">
    <source>
        <dbReference type="EMBL" id="PPQ26892.1"/>
    </source>
</evidence>
<dbReference type="Gene3D" id="3.40.630.30">
    <property type="match status" value="1"/>
</dbReference>
<proteinExistence type="predicted"/>
<dbReference type="AlphaFoldDB" id="A0A2S6MWZ7"/>
<feature type="domain" description="N-acyl amino acid synthase FeeM catalytic core" evidence="1">
    <location>
        <begin position="2"/>
        <end position="138"/>
    </location>
</feature>
<reference evidence="2 3" key="1">
    <citation type="journal article" date="2018" name="Arch. Microbiol.">
        <title>New insights into the metabolic potential of the phototrophic purple bacterium Rhodopila globiformis DSM 161(T) from its draft genome sequence and evidence for a vanadium-dependent nitrogenase.</title>
        <authorList>
            <person name="Imhoff J.F."/>
            <person name="Rahn T."/>
            <person name="Kunzel S."/>
            <person name="Neulinger S.C."/>
        </authorList>
    </citation>
    <scope>NUCLEOTIDE SEQUENCE [LARGE SCALE GENOMIC DNA]</scope>
    <source>
        <strain evidence="2 3">DSM 161</strain>
    </source>
</reference>
<evidence type="ECO:0000259" key="1">
    <source>
        <dbReference type="Pfam" id="PF21926"/>
    </source>
</evidence>
<keyword evidence="3" id="KW-1185">Reference proteome</keyword>
<dbReference type="OrthoDB" id="9812697at2"/>
<sequence length="179" mass="19814">MYDDLSNCQTIVLYDQHEPVASVRTCFLASGSPQRSPAMDTYPEQVTALLRQQTPTGIGGRGIETTRLVRSPAAENNQGLVFLLYRLAGYVGMMAHTQILLACVRQNHVSFYRRLGYTPATEARSYPGLNCPMLLMSCTRQRYDEIRGAFPLIDPYAGATETLDGFLSGETIPVSLLRS</sequence>
<dbReference type="InterPro" id="IPR016181">
    <property type="entry name" value="Acyl_CoA_acyltransferase"/>
</dbReference>
<dbReference type="Proteomes" id="UP000239724">
    <property type="component" value="Unassembled WGS sequence"/>
</dbReference>
<name>A0A2S6MWZ7_RHOGL</name>
<protein>
    <recommendedName>
        <fullName evidence="1">N-acyl amino acid synthase FeeM catalytic core domain-containing protein</fullName>
    </recommendedName>
</protein>
<organism evidence="2 3">
    <name type="scientific">Rhodopila globiformis</name>
    <name type="common">Rhodopseudomonas globiformis</name>
    <dbReference type="NCBI Taxonomy" id="1071"/>
    <lineage>
        <taxon>Bacteria</taxon>
        <taxon>Pseudomonadati</taxon>
        <taxon>Pseudomonadota</taxon>
        <taxon>Alphaproteobacteria</taxon>
        <taxon>Acetobacterales</taxon>
        <taxon>Acetobacteraceae</taxon>
        <taxon>Rhodopila</taxon>
    </lineage>
</organism>
<accession>A0A2S6MWZ7</accession>
<dbReference type="Pfam" id="PF21926">
    <property type="entry name" value="FeeM"/>
    <property type="match status" value="1"/>
</dbReference>
<gene>
    <name evidence="2" type="ORF">CCS01_28730</name>
</gene>